<accession>A0A1I7TAE5</accession>
<sequence length="159" mass="18475">MMSSTRPRRNANSRMTPYSVEHSTRRRRALRDVKQNEDEVNAIVNGILKKASDDMSTVKHWPAIKHKKSKTVFDDTKENDQPEERPTRPSRNTNNLIINDHDYASSYCEFLGMEYFDGGVKMTPEGNTYVKILESHVNILLRRDVLHDLLTNPEKLKTM</sequence>
<dbReference type="WBParaSite" id="Csp11.Scaffold564.g4002.t1">
    <property type="protein sequence ID" value="Csp11.Scaffold564.g4002.t1"/>
    <property type="gene ID" value="Csp11.Scaffold564.g4002"/>
</dbReference>
<feature type="compositionally biased region" description="Basic and acidic residues" evidence="1">
    <location>
        <begin position="71"/>
        <end position="87"/>
    </location>
</feature>
<evidence type="ECO:0000256" key="1">
    <source>
        <dbReference type="SAM" id="MobiDB-lite"/>
    </source>
</evidence>
<keyword evidence="2" id="KW-1185">Reference proteome</keyword>
<feature type="region of interest" description="Disordered" evidence="1">
    <location>
        <begin position="53"/>
        <end position="95"/>
    </location>
</feature>
<reference evidence="3" key="1">
    <citation type="submission" date="2016-11" db="UniProtKB">
        <authorList>
            <consortium name="WormBaseParasite"/>
        </authorList>
    </citation>
    <scope>IDENTIFICATION</scope>
</reference>
<name>A0A1I7TAE5_9PELO</name>
<evidence type="ECO:0000313" key="2">
    <source>
        <dbReference type="Proteomes" id="UP000095282"/>
    </source>
</evidence>
<evidence type="ECO:0000313" key="3">
    <source>
        <dbReference type="WBParaSite" id="Csp11.Scaffold564.g4002.t1"/>
    </source>
</evidence>
<feature type="compositionally biased region" description="Basic residues" evidence="1">
    <location>
        <begin position="1"/>
        <end position="11"/>
    </location>
</feature>
<dbReference type="AlphaFoldDB" id="A0A1I7TAE5"/>
<proteinExistence type="predicted"/>
<protein>
    <submittedName>
        <fullName evidence="3">DDT domain-containing protein</fullName>
    </submittedName>
</protein>
<organism evidence="2 3">
    <name type="scientific">Caenorhabditis tropicalis</name>
    <dbReference type="NCBI Taxonomy" id="1561998"/>
    <lineage>
        <taxon>Eukaryota</taxon>
        <taxon>Metazoa</taxon>
        <taxon>Ecdysozoa</taxon>
        <taxon>Nematoda</taxon>
        <taxon>Chromadorea</taxon>
        <taxon>Rhabditida</taxon>
        <taxon>Rhabditina</taxon>
        <taxon>Rhabditomorpha</taxon>
        <taxon>Rhabditoidea</taxon>
        <taxon>Rhabditidae</taxon>
        <taxon>Peloderinae</taxon>
        <taxon>Caenorhabditis</taxon>
    </lineage>
</organism>
<feature type="region of interest" description="Disordered" evidence="1">
    <location>
        <begin position="1"/>
        <end position="36"/>
    </location>
</feature>
<dbReference type="Proteomes" id="UP000095282">
    <property type="component" value="Unplaced"/>
</dbReference>